<evidence type="ECO:0000256" key="13">
    <source>
        <dbReference type="ARBA" id="ARBA00042167"/>
    </source>
</evidence>
<gene>
    <name evidence="16" type="ORF">CB5_LOCUS16819</name>
</gene>
<evidence type="ECO:0000256" key="10">
    <source>
        <dbReference type="ARBA" id="ARBA00023163"/>
    </source>
</evidence>
<feature type="domain" description="WW" evidence="15">
    <location>
        <begin position="214"/>
        <end position="242"/>
    </location>
</feature>
<sequence length="300" mass="33142">MTFCRKARAALVCHLHKTSQPSQTVPRHNFANWQRPRIERKHEKGSCKLAQTTSILLITKVGLQAKGTRLDLVGHGRCLNCRQVGIGVAVPMPVADLGMCPVGFHAVAWQICIHCNVEIGNGYGVPGGGAYYSSVPLTVQSKNVHEEKTAKEIPDYLKQRLKARGILKDEKAVSNCPAADNKSDNDHTTNVRKLPPGWVEAMDPASGSSYYYDWEEAIDALTGVKYYYNTKTLATQWEPPHATAQVISSNALSNTAQREANVTVYLEQTHLKRCLGCGGWGLGLVQSWGYCNHCTRYLVF</sequence>
<protein>
    <recommendedName>
        <fullName evidence="3">Polyglutamine-binding protein 1</fullName>
    </recommendedName>
    <alternativeName>
        <fullName evidence="13">Polyglutamine tract-binding protein 1</fullName>
    </alternativeName>
</protein>
<evidence type="ECO:0000256" key="8">
    <source>
        <dbReference type="ARBA" id="ARBA00022859"/>
    </source>
</evidence>
<keyword evidence="10" id="KW-0804">Transcription</keyword>
<evidence type="ECO:0000256" key="14">
    <source>
        <dbReference type="ARBA" id="ARBA00046362"/>
    </source>
</evidence>
<evidence type="ECO:0000256" key="1">
    <source>
        <dbReference type="ARBA" id="ARBA00004324"/>
    </source>
</evidence>
<evidence type="ECO:0000256" key="3">
    <source>
        <dbReference type="ARBA" id="ARBA00021117"/>
    </source>
</evidence>
<dbReference type="GO" id="GO:0043021">
    <property type="term" value="F:ribonucleoprotein complex binding"/>
    <property type="evidence" value="ECO:0007669"/>
    <property type="project" value="TreeGrafter"/>
</dbReference>
<dbReference type="PROSITE" id="PS50020">
    <property type="entry name" value="WW_DOMAIN_2"/>
    <property type="match status" value="1"/>
</dbReference>
<keyword evidence="4" id="KW-0597">Phosphoprotein</keyword>
<dbReference type="AlphaFoldDB" id="A0A6V7PSD0"/>
<dbReference type="Gene3D" id="2.20.70.10">
    <property type="match status" value="2"/>
</dbReference>
<dbReference type="InterPro" id="IPR001202">
    <property type="entry name" value="WW_dom"/>
</dbReference>
<keyword evidence="7" id="KW-0677">Repeat</keyword>
<keyword evidence="11" id="KW-0508">mRNA splicing</keyword>
<evidence type="ECO:0000256" key="12">
    <source>
        <dbReference type="ARBA" id="ARBA00023242"/>
    </source>
</evidence>
<evidence type="ECO:0000256" key="7">
    <source>
        <dbReference type="ARBA" id="ARBA00022737"/>
    </source>
</evidence>
<dbReference type="Pfam" id="PF00397">
    <property type="entry name" value="WW"/>
    <property type="match status" value="1"/>
</dbReference>
<dbReference type="PANTHER" id="PTHR21737">
    <property type="entry name" value="POLYGLUTAMINE BINDING PROTEIN 1/MARVEL MEMBRANE-ASSOCIATING DOMAIN CONTAINING 3"/>
    <property type="match status" value="1"/>
</dbReference>
<dbReference type="EMBL" id="LR862151">
    <property type="protein sequence ID" value="CAD1833608.1"/>
    <property type="molecule type" value="Genomic_DNA"/>
</dbReference>
<keyword evidence="12" id="KW-0539">Nucleus</keyword>
<dbReference type="GO" id="GO:0016607">
    <property type="term" value="C:nuclear speck"/>
    <property type="evidence" value="ECO:0007669"/>
    <property type="project" value="UniProtKB-SubCell"/>
</dbReference>
<evidence type="ECO:0000256" key="5">
    <source>
        <dbReference type="ARBA" id="ARBA00022588"/>
    </source>
</evidence>
<evidence type="ECO:0000256" key="4">
    <source>
        <dbReference type="ARBA" id="ARBA00022553"/>
    </source>
</evidence>
<dbReference type="GO" id="GO:0005737">
    <property type="term" value="C:cytoplasm"/>
    <property type="evidence" value="ECO:0007669"/>
    <property type="project" value="TreeGrafter"/>
</dbReference>
<dbReference type="SUPFAM" id="SSF51045">
    <property type="entry name" value="WW domain"/>
    <property type="match status" value="1"/>
</dbReference>
<evidence type="ECO:0000256" key="9">
    <source>
        <dbReference type="ARBA" id="ARBA00023015"/>
    </source>
</evidence>
<comment type="subunit">
    <text evidence="14">Interacts with POU3F2/Brn-2, ATXN1, TXNL4A, HTT and AR. Interaction with ATXN1 correlates positively with the length of the polyglutamine tract. Interacts with RNA polymerase II large subunit in a phosphorylation-dependent manner. Forms a ternary complex with ATXN1 mutant and phosphorylated RNA polymerase II. Interacts (via C-terminus) with TXNL4A and CD2BP2. Interacts (via WW domain) with ATN1 and SF3B1, and may interact with additional splice factors. Interacts (via WW domain) with WBP11; Leading to reduce interaction between PQBP1 and TXNL4A. Interacts with CAPRIN1. Interacts with DDX1. Interacts with SFPQ. Interacts with KHSRP.</text>
</comment>
<evidence type="ECO:0000256" key="6">
    <source>
        <dbReference type="ARBA" id="ARBA00022664"/>
    </source>
</evidence>
<keyword evidence="9" id="KW-0805">Transcription regulation</keyword>
<dbReference type="CDD" id="cd00201">
    <property type="entry name" value="WW"/>
    <property type="match status" value="1"/>
</dbReference>
<organism evidence="16">
    <name type="scientific">Ananas comosus var. bracteatus</name>
    <name type="common">red pineapple</name>
    <dbReference type="NCBI Taxonomy" id="296719"/>
    <lineage>
        <taxon>Eukaryota</taxon>
        <taxon>Viridiplantae</taxon>
        <taxon>Streptophyta</taxon>
        <taxon>Embryophyta</taxon>
        <taxon>Tracheophyta</taxon>
        <taxon>Spermatophyta</taxon>
        <taxon>Magnoliopsida</taxon>
        <taxon>Liliopsida</taxon>
        <taxon>Poales</taxon>
        <taxon>Bromeliaceae</taxon>
        <taxon>Bromelioideae</taxon>
        <taxon>Ananas</taxon>
    </lineage>
</organism>
<dbReference type="GO" id="GO:0045087">
    <property type="term" value="P:innate immune response"/>
    <property type="evidence" value="ECO:0007669"/>
    <property type="project" value="UniProtKB-KW"/>
</dbReference>
<dbReference type="SMART" id="SM00456">
    <property type="entry name" value="WW"/>
    <property type="match status" value="2"/>
</dbReference>
<name>A0A6V7PSD0_ANACO</name>
<dbReference type="PANTHER" id="PTHR21737:SF3">
    <property type="entry name" value="POLYGLUTAMINE-BINDING PROTEIN 1"/>
    <property type="match status" value="1"/>
</dbReference>
<reference evidence="16" key="1">
    <citation type="submission" date="2020-07" db="EMBL/GenBank/DDBJ databases">
        <authorList>
            <person name="Lin J."/>
        </authorList>
    </citation>
    <scope>NUCLEOTIDE SEQUENCE</scope>
</reference>
<keyword evidence="5" id="KW-0399">Innate immunity</keyword>
<comment type="subcellular location">
    <subcellularLocation>
        <location evidence="2">Cytoplasmic granule</location>
    </subcellularLocation>
    <subcellularLocation>
        <location evidence="1">Nucleus speckle</location>
    </subcellularLocation>
</comment>
<proteinExistence type="predicted"/>
<evidence type="ECO:0000259" key="15">
    <source>
        <dbReference type="PROSITE" id="PS50020"/>
    </source>
</evidence>
<accession>A0A6V7PSD0</accession>
<evidence type="ECO:0000256" key="2">
    <source>
        <dbReference type="ARBA" id="ARBA00004463"/>
    </source>
</evidence>
<evidence type="ECO:0000313" key="16">
    <source>
        <dbReference type="EMBL" id="CAD1833608.1"/>
    </source>
</evidence>
<keyword evidence="8" id="KW-0391">Immunity</keyword>
<dbReference type="InterPro" id="IPR036020">
    <property type="entry name" value="WW_dom_sf"/>
</dbReference>
<dbReference type="PROSITE" id="PS01159">
    <property type="entry name" value="WW_DOMAIN_1"/>
    <property type="match status" value="1"/>
</dbReference>
<dbReference type="GO" id="GO:0000380">
    <property type="term" value="P:alternative mRNA splicing, via spliceosome"/>
    <property type="evidence" value="ECO:0007669"/>
    <property type="project" value="TreeGrafter"/>
</dbReference>
<evidence type="ECO:0000256" key="11">
    <source>
        <dbReference type="ARBA" id="ARBA00023187"/>
    </source>
</evidence>
<keyword evidence="6" id="KW-0507">mRNA processing</keyword>